<dbReference type="Proteomes" id="UP000198793">
    <property type="component" value="Unassembled WGS sequence"/>
</dbReference>
<keyword evidence="1" id="KW-0812">Transmembrane</keyword>
<feature type="transmembrane region" description="Helical" evidence="1">
    <location>
        <begin position="12"/>
        <end position="32"/>
    </location>
</feature>
<dbReference type="STRING" id="1166073.SAMN05192530_101892"/>
<name>A0A1H0DP58_9HYPH</name>
<dbReference type="EMBL" id="FNIT01000001">
    <property type="protein sequence ID" value="SDN71932.1"/>
    <property type="molecule type" value="Genomic_DNA"/>
</dbReference>
<gene>
    <name evidence="2" type="ORF">SAMN05192530_101892</name>
</gene>
<keyword evidence="1" id="KW-1133">Transmembrane helix</keyword>
<organism evidence="2 3">
    <name type="scientific">Aureimonas jatrophae</name>
    <dbReference type="NCBI Taxonomy" id="1166073"/>
    <lineage>
        <taxon>Bacteria</taxon>
        <taxon>Pseudomonadati</taxon>
        <taxon>Pseudomonadota</taxon>
        <taxon>Alphaproteobacteria</taxon>
        <taxon>Hyphomicrobiales</taxon>
        <taxon>Aurantimonadaceae</taxon>
        <taxon>Aureimonas</taxon>
    </lineage>
</organism>
<evidence type="ECO:0000256" key="1">
    <source>
        <dbReference type="SAM" id="Phobius"/>
    </source>
</evidence>
<sequence>MTVMPPALRRLLWFAAIWFASIAALSVVAYAIRWAIMP</sequence>
<keyword evidence="3" id="KW-1185">Reference proteome</keyword>
<dbReference type="AlphaFoldDB" id="A0A1H0DP58"/>
<protein>
    <recommendedName>
        <fullName evidence="4">DUF2474 domain-containing protein</fullName>
    </recommendedName>
</protein>
<evidence type="ECO:0000313" key="2">
    <source>
        <dbReference type="EMBL" id="SDN71932.1"/>
    </source>
</evidence>
<evidence type="ECO:0000313" key="3">
    <source>
        <dbReference type="Proteomes" id="UP000198793"/>
    </source>
</evidence>
<keyword evidence="1" id="KW-0472">Membrane</keyword>
<proteinExistence type="predicted"/>
<evidence type="ECO:0008006" key="4">
    <source>
        <dbReference type="Google" id="ProtNLM"/>
    </source>
</evidence>
<accession>A0A1H0DP58</accession>
<dbReference type="InterPro" id="IPR018895">
    <property type="entry name" value="DUF2474"/>
</dbReference>
<dbReference type="Pfam" id="PF10617">
    <property type="entry name" value="DUF2474"/>
    <property type="match status" value="1"/>
</dbReference>
<reference evidence="2 3" key="1">
    <citation type="submission" date="2016-10" db="EMBL/GenBank/DDBJ databases">
        <authorList>
            <person name="de Groot N.N."/>
        </authorList>
    </citation>
    <scope>NUCLEOTIDE SEQUENCE [LARGE SCALE GENOMIC DNA]</scope>
    <source>
        <strain evidence="3">L7-484,KACC 16230,DSM 25025</strain>
    </source>
</reference>